<dbReference type="RefSeq" id="WP_197009373.1">
    <property type="nucleotide sequence ID" value="NZ_BAABES010000013.1"/>
</dbReference>
<dbReference type="InterPro" id="IPR011576">
    <property type="entry name" value="Pyridox_Oxase_N"/>
</dbReference>
<name>A0A931GH20_9ACTN</name>
<evidence type="ECO:0000259" key="1">
    <source>
        <dbReference type="Pfam" id="PF01243"/>
    </source>
</evidence>
<dbReference type="Pfam" id="PF01243">
    <property type="entry name" value="PNPOx_N"/>
    <property type="match status" value="1"/>
</dbReference>
<dbReference type="AlphaFoldDB" id="A0A931GH20"/>
<reference evidence="2" key="1">
    <citation type="submission" date="2020-11" db="EMBL/GenBank/DDBJ databases">
        <title>Sequencing the genomes of 1000 actinobacteria strains.</title>
        <authorList>
            <person name="Klenk H.-P."/>
        </authorList>
    </citation>
    <scope>NUCLEOTIDE SEQUENCE</scope>
    <source>
        <strain evidence="2">DSM 43175</strain>
    </source>
</reference>
<dbReference type="Gene3D" id="2.30.110.10">
    <property type="entry name" value="Electron Transport, Fmn-binding Protein, Chain A"/>
    <property type="match status" value="1"/>
</dbReference>
<dbReference type="Proteomes" id="UP000614047">
    <property type="component" value="Unassembled WGS sequence"/>
</dbReference>
<organism evidence="2 3">
    <name type="scientific">Actinomadura viridis</name>
    <dbReference type="NCBI Taxonomy" id="58110"/>
    <lineage>
        <taxon>Bacteria</taxon>
        <taxon>Bacillati</taxon>
        <taxon>Actinomycetota</taxon>
        <taxon>Actinomycetes</taxon>
        <taxon>Streptosporangiales</taxon>
        <taxon>Thermomonosporaceae</taxon>
        <taxon>Actinomadura</taxon>
    </lineage>
</organism>
<feature type="domain" description="Pyridoxamine 5'-phosphate oxidase N-terminal" evidence="1">
    <location>
        <begin position="9"/>
        <end position="92"/>
    </location>
</feature>
<protein>
    <submittedName>
        <fullName evidence="2">Pyridoxamine 5'-phosphate oxidase family protein</fullName>
    </submittedName>
</protein>
<accession>A0A931GH20</accession>
<sequence length="146" mass="16036">MSFTAEEITYLRSQPLARLSTLSADAQPDVVPVAFEFDGTFFWVGGSGPSVADTRKFRNIRAGHDKVALVIDDMVSFSPFIARGIRVYGRAEEPIERTGMVGPGLYTRITPTISWSWNMAGEPVGENWYESRRAVHQIPAGGPDGT</sequence>
<dbReference type="EMBL" id="JADOUA010000001">
    <property type="protein sequence ID" value="MBG6086357.1"/>
    <property type="molecule type" value="Genomic_DNA"/>
</dbReference>
<evidence type="ECO:0000313" key="2">
    <source>
        <dbReference type="EMBL" id="MBG6086357.1"/>
    </source>
</evidence>
<comment type="caution">
    <text evidence="2">The sequence shown here is derived from an EMBL/GenBank/DDBJ whole genome shotgun (WGS) entry which is preliminary data.</text>
</comment>
<dbReference type="SUPFAM" id="SSF50475">
    <property type="entry name" value="FMN-binding split barrel"/>
    <property type="match status" value="1"/>
</dbReference>
<gene>
    <name evidence="2" type="ORF">IW256_000470</name>
</gene>
<evidence type="ECO:0000313" key="3">
    <source>
        <dbReference type="Proteomes" id="UP000614047"/>
    </source>
</evidence>
<dbReference type="InterPro" id="IPR024031">
    <property type="entry name" value="MSMEG_5819/OxyR"/>
</dbReference>
<proteinExistence type="predicted"/>
<keyword evidence="3" id="KW-1185">Reference proteome</keyword>
<dbReference type="NCBIfam" id="TIGR04023">
    <property type="entry name" value="PPOX_MSMEG_5819"/>
    <property type="match status" value="1"/>
</dbReference>
<dbReference type="InterPro" id="IPR012349">
    <property type="entry name" value="Split_barrel_FMN-bd"/>
</dbReference>